<feature type="compositionally biased region" description="Basic residues" evidence="1">
    <location>
        <begin position="1201"/>
        <end position="1216"/>
    </location>
</feature>
<feature type="compositionally biased region" description="Basic and acidic residues" evidence="1">
    <location>
        <begin position="1746"/>
        <end position="1755"/>
    </location>
</feature>
<feature type="compositionally biased region" description="Low complexity" evidence="1">
    <location>
        <begin position="48"/>
        <end position="64"/>
    </location>
</feature>
<feature type="compositionally biased region" description="Low complexity" evidence="1">
    <location>
        <begin position="949"/>
        <end position="966"/>
    </location>
</feature>
<dbReference type="Proteomes" id="UP000078512">
    <property type="component" value="Unassembled WGS sequence"/>
</dbReference>
<dbReference type="PANTHER" id="PTHR10845">
    <property type="entry name" value="REGULATOR OF G PROTEIN SIGNALING"/>
    <property type="match status" value="1"/>
</dbReference>
<dbReference type="SMART" id="SM00315">
    <property type="entry name" value="RGS"/>
    <property type="match status" value="1"/>
</dbReference>
<dbReference type="InterPro" id="IPR016137">
    <property type="entry name" value="RGS"/>
</dbReference>
<feature type="compositionally biased region" description="Basic residues" evidence="1">
    <location>
        <begin position="1240"/>
        <end position="1249"/>
    </location>
</feature>
<accession>A0A197JFM7</accession>
<feature type="region of interest" description="Disordered" evidence="1">
    <location>
        <begin position="862"/>
        <end position="894"/>
    </location>
</feature>
<feature type="domain" description="RGS" evidence="2">
    <location>
        <begin position="278"/>
        <end position="509"/>
    </location>
</feature>
<evidence type="ECO:0000259" key="2">
    <source>
        <dbReference type="PROSITE" id="PS50132"/>
    </source>
</evidence>
<dbReference type="InterPro" id="IPR036305">
    <property type="entry name" value="RGS_sf"/>
</dbReference>
<name>A0A197JFM7_9FUNG</name>
<feature type="compositionally biased region" description="Low complexity" evidence="1">
    <location>
        <begin position="1136"/>
        <end position="1151"/>
    </location>
</feature>
<keyword evidence="4" id="KW-1185">Reference proteome</keyword>
<dbReference type="Pfam" id="PF00615">
    <property type="entry name" value="RGS"/>
    <property type="match status" value="1"/>
</dbReference>
<feature type="compositionally biased region" description="Basic and acidic residues" evidence="1">
    <location>
        <begin position="1691"/>
        <end position="1704"/>
    </location>
</feature>
<feature type="region of interest" description="Disordered" evidence="1">
    <location>
        <begin position="1679"/>
        <end position="1706"/>
    </location>
</feature>
<dbReference type="PROSITE" id="PS50132">
    <property type="entry name" value="RGS"/>
    <property type="match status" value="1"/>
</dbReference>
<dbReference type="EMBL" id="KV442108">
    <property type="protein sequence ID" value="OAQ23803.1"/>
    <property type="molecule type" value="Genomic_DNA"/>
</dbReference>
<feature type="region of interest" description="Disordered" evidence="1">
    <location>
        <begin position="1036"/>
        <end position="1083"/>
    </location>
</feature>
<gene>
    <name evidence="3" type="ORF">K457DRAFT_159127</name>
</gene>
<feature type="region of interest" description="Disordered" evidence="1">
    <location>
        <begin position="669"/>
        <end position="691"/>
    </location>
</feature>
<feature type="compositionally biased region" description="Basic and acidic residues" evidence="1">
    <location>
        <begin position="1445"/>
        <end position="1457"/>
    </location>
</feature>
<feature type="region of interest" description="Disordered" evidence="1">
    <location>
        <begin position="1136"/>
        <end position="1255"/>
    </location>
</feature>
<organism evidence="3 4">
    <name type="scientific">Linnemannia elongata AG-77</name>
    <dbReference type="NCBI Taxonomy" id="1314771"/>
    <lineage>
        <taxon>Eukaryota</taxon>
        <taxon>Fungi</taxon>
        <taxon>Fungi incertae sedis</taxon>
        <taxon>Mucoromycota</taxon>
        <taxon>Mortierellomycotina</taxon>
        <taxon>Mortierellomycetes</taxon>
        <taxon>Mortierellales</taxon>
        <taxon>Mortierellaceae</taxon>
        <taxon>Linnemannia</taxon>
    </lineage>
</organism>
<reference evidence="3 4" key="1">
    <citation type="submission" date="2016-05" db="EMBL/GenBank/DDBJ databases">
        <title>Genome sequencing reveals origins of a unique bacterial endosymbiosis in the earliest lineages of terrestrial Fungi.</title>
        <authorList>
            <consortium name="DOE Joint Genome Institute"/>
            <person name="Uehling J."/>
            <person name="Gryganskyi A."/>
            <person name="Hameed K."/>
            <person name="Tschaplinski T."/>
            <person name="Misztal P."/>
            <person name="Wu S."/>
            <person name="Desiro A."/>
            <person name="Vande Pol N."/>
            <person name="Du Z.-Y."/>
            <person name="Zienkiewicz A."/>
            <person name="Zienkiewicz K."/>
            <person name="Morin E."/>
            <person name="Tisserant E."/>
            <person name="Splivallo R."/>
            <person name="Hainaut M."/>
            <person name="Henrissat B."/>
            <person name="Ohm R."/>
            <person name="Kuo A."/>
            <person name="Yan J."/>
            <person name="Lipzen A."/>
            <person name="Nolan M."/>
            <person name="Labutti K."/>
            <person name="Barry K."/>
            <person name="Goldstein A."/>
            <person name="Labbe J."/>
            <person name="Schadt C."/>
            <person name="Tuskan G."/>
            <person name="Grigoriev I."/>
            <person name="Martin F."/>
            <person name="Vilgalys R."/>
            <person name="Bonito G."/>
        </authorList>
    </citation>
    <scope>NUCLEOTIDE SEQUENCE [LARGE SCALE GENOMIC DNA]</scope>
    <source>
        <strain evidence="3 4">AG-77</strain>
    </source>
</reference>
<feature type="region of interest" description="Disordered" evidence="1">
    <location>
        <begin position="28"/>
        <end position="64"/>
    </location>
</feature>
<feature type="compositionally biased region" description="Basic and acidic residues" evidence="1">
    <location>
        <begin position="337"/>
        <end position="349"/>
    </location>
</feature>
<proteinExistence type="predicted"/>
<feature type="compositionally biased region" description="Polar residues" evidence="1">
    <location>
        <begin position="166"/>
        <end position="187"/>
    </location>
</feature>
<dbReference type="OrthoDB" id="196547at2759"/>
<feature type="region of interest" description="Disordered" evidence="1">
    <location>
        <begin position="1538"/>
        <end position="1574"/>
    </location>
</feature>
<dbReference type="STRING" id="1314771.A0A197JFM7"/>
<sequence length="1790" mass="195115">MPAPFWKGLAMGRKMSLTNLTAMAVVSSQDSLHHPTDSAGPSSPPPSSSMSHVSPPISSNSLSLLQLPHPQLPQQQQGQGPQRLSSPISFLNESDVLSVHSSVLATAASTPCQSPHSIGNDESDVGAGNARELSPSSISTQQQPLSAVRYESSSSRGEGRRPSASKEINSATTAPDALDSSSGTQINAAGKDTPLASPYVSSNSLSSSFRGADHSPQAETINTVAATNADGAPTAATTPTTIATTTTTFSSSSSSSFRPRSRATDLLLNLEASSNDVRFQEILHNTIALDLFRQFCFQEYSIENLLFWMDVELFAKPNLEMQRADRLKHKIMQKRLEKQQRAYRQDGKRSRNNSSNKEAYTLDEKQSPKSDRVREEKYDLDEEELSKLRREVDEEDAEFAVQHARYIYLTYIDTYAPLQVNLSDESRTDIPWPILDPNDPKEISDSKNHSRNNSGGSNKSGKKSSKSSSRMDEVIGWPLDRHMFDGAQEHTYQLMKGHTLVRFEDSELWKSAQRMMHDKPGEYEKAIVQGPLHSHYCPDSSVILSTVARSRSRHPTAKLQTLYNWNNSTTDLDRSRDKEEALAKTMSQYFGPIPHSIRHPGRVILGLGPRHHGDDDLYDEDEFDDFDTFEEHVHGNSGLQLNAMTEGKRSSGSSIAGGIGSGFRKNRFTKRLSGGRNKGQHHSNASDEMVPGDMYDDAYSLDHDLSHEGVDTVANGKRTTRWMVAGYFNDQVRLTAAQRKRLLRRNNKLTKFFGSRVDGTLRPVEETEDGGFIVPPSSHSLAAAGDGSLAAVGPGGAPMLGSPLAYALSSSTIHDMDKKGRPKKNKSKRDSGNGHEVLFHFPSATKSAGSRSMSILQKFKRSSGEYYDSNNSRKSSSQDDIGTSSGNSRHFRSVTSVDGLPAGRRILAAHPHPLWSGSLSDHEVDSPAGYERRRQLSILSIMGNSLNNSSTSPHSPHPSGLTPTTPTGGGLEFYASPRGLDQDGILPTNRPSHTAGAGSLDRHVMYTRRKKADKLSTFFGAQLTAQELSSQLRMDDDFGLTSSTSQTTTAQQQDQEKEKKKKGDQLQRSLSESDKHKVKPAVMDPTVLSVNHLSHRDRTLLWKRNKKLRGILGESLQENEVALSLTIPVLMGSSTRLRNSMSSSRRVASPSLKKKRSAGSLHVKQVSNETLTRDSDGEDEDVGGEDDSEEYEDLNSSSNLVRHKTGKGGSKSRSRRASTTNSAGTRPRRSSVASNASSVYRRHPHHNGRSGRGSISELTRAMSIQSLDSFMTIDTALGEDLDEDLRETEEELGIPRRAHRRRTSSIRPHGYSHLSPRYRQIHETENCSFGLSGDGATTAAAEALTRFNRKKKMDKIQQFLGDRVPEQDLWMGTVGREKTQEMLDRNLLSPTSTTAFSLDGVNAVSVVGTGGAGLTRSATGSRLTPKFKRATFPGRGKTTSGNALKNDDLANEKENEKGTSIASERSSKKTRMGPVVVTTGSRTNGTVRMERSLSDPPRLEDGAGNGLGIQSPSAHQHPYQWHTTVSRLRQQLATPALAPAPGTTTAAATSGYSTRVSESSTSPPMSPPTSFSASSIASPRVSLSSNHTNNTGNIPAAADVSSSHFFPTSTPGYMTVLHDEEGDDSALDADDNDDESAQILPRLRAMSGKDQELFLKRAEKLEKLFGHFPPSALLHRSLTTASASSATSDATTKDEHEGKMRSSEGEEMVSITSGGTSMVQLAAFLASTTTSDAQEPSASSPSFSRTKKEEDKKWTNEMMEALAEVERSSCSSFSTEDGAVVESLRLSSPV</sequence>
<evidence type="ECO:0000313" key="3">
    <source>
        <dbReference type="EMBL" id="OAQ23803.1"/>
    </source>
</evidence>
<feature type="compositionally biased region" description="Low complexity" evidence="1">
    <location>
        <begin position="1217"/>
        <end position="1239"/>
    </location>
</feature>
<feature type="region of interest" description="Disordered" evidence="1">
    <location>
        <begin position="944"/>
        <end position="1002"/>
    </location>
</feature>
<evidence type="ECO:0000313" key="4">
    <source>
        <dbReference type="Proteomes" id="UP000078512"/>
    </source>
</evidence>
<feature type="compositionally biased region" description="Basic and acidic residues" evidence="1">
    <location>
        <begin position="1488"/>
        <end position="1501"/>
    </location>
</feature>
<dbReference type="SUPFAM" id="SSF48097">
    <property type="entry name" value="Regulator of G-protein signaling, RGS"/>
    <property type="match status" value="1"/>
</dbReference>
<feature type="compositionally biased region" description="Polar residues" evidence="1">
    <location>
        <begin position="1729"/>
        <end position="1744"/>
    </location>
</feature>
<feature type="compositionally biased region" description="Low complexity" evidence="1">
    <location>
        <begin position="1538"/>
        <end position="1549"/>
    </location>
</feature>
<dbReference type="Gene3D" id="1.10.167.10">
    <property type="entry name" value="Regulator of G-protein Signalling 4, domain 2"/>
    <property type="match status" value="1"/>
</dbReference>
<dbReference type="PANTHER" id="PTHR10845:SF192">
    <property type="entry name" value="DOUBLE HIT, ISOFORM B"/>
    <property type="match status" value="1"/>
</dbReference>
<feature type="compositionally biased region" description="Low complexity" evidence="1">
    <location>
        <begin position="1679"/>
        <end position="1690"/>
    </location>
</feature>
<feature type="region of interest" description="Disordered" evidence="1">
    <location>
        <begin position="428"/>
        <end position="471"/>
    </location>
</feature>
<feature type="compositionally biased region" description="Basic and acidic residues" evidence="1">
    <location>
        <begin position="438"/>
        <end position="448"/>
    </location>
</feature>
<feature type="compositionally biased region" description="Low complexity" evidence="1">
    <location>
        <begin position="1557"/>
        <end position="1574"/>
    </location>
</feature>
<feature type="region of interest" description="Disordered" evidence="1">
    <location>
        <begin position="109"/>
        <end position="216"/>
    </location>
</feature>
<dbReference type="InterPro" id="IPR044926">
    <property type="entry name" value="RGS_subdomain_2"/>
</dbReference>
<feature type="compositionally biased region" description="Polar residues" evidence="1">
    <location>
        <begin position="134"/>
        <end position="145"/>
    </location>
</feature>
<feature type="compositionally biased region" description="Basic and acidic residues" evidence="1">
    <location>
        <begin position="360"/>
        <end position="377"/>
    </location>
</feature>
<feature type="region of interest" description="Disordered" evidence="1">
    <location>
        <begin position="1729"/>
        <end position="1790"/>
    </location>
</feature>
<feature type="compositionally biased region" description="Low complexity" evidence="1">
    <location>
        <begin position="1039"/>
        <end position="1053"/>
    </location>
</feature>
<feature type="region of interest" description="Disordered" evidence="1">
    <location>
        <begin position="1426"/>
        <end position="1505"/>
    </location>
</feature>
<protein>
    <recommendedName>
        <fullName evidence="2">RGS domain-containing protein</fullName>
    </recommendedName>
</protein>
<feature type="compositionally biased region" description="Low complexity" evidence="1">
    <location>
        <begin position="197"/>
        <end position="208"/>
    </location>
</feature>
<feature type="region of interest" description="Disordered" evidence="1">
    <location>
        <begin position="812"/>
        <end position="843"/>
    </location>
</feature>
<evidence type="ECO:0000256" key="1">
    <source>
        <dbReference type="SAM" id="MobiDB-lite"/>
    </source>
</evidence>
<feature type="region of interest" description="Disordered" evidence="1">
    <location>
        <begin position="337"/>
        <end position="380"/>
    </location>
</feature>
<feature type="compositionally biased region" description="Basic and acidic residues" evidence="1">
    <location>
        <begin position="1054"/>
        <end position="1075"/>
    </location>
</feature>
<feature type="compositionally biased region" description="Acidic residues" evidence="1">
    <location>
        <begin position="1176"/>
        <end position="1193"/>
    </location>
</feature>
<feature type="compositionally biased region" description="Polar residues" evidence="1">
    <location>
        <begin position="868"/>
        <end position="894"/>
    </location>
</feature>